<gene>
    <name evidence="1" type="ORF">GCM10010517_59290</name>
</gene>
<sequence>MRRSRSTPGSTRSMVSGTCVMFIGSLDGVRYLGDAHRADDKLIRLVAHHSCAVYGSR</sequence>
<evidence type="ECO:0000313" key="2">
    <source>
        <dbReference type="Proteomes" id="UP001500831"/>
    </source>
</evidence>
<comment type="caution">
    <text evidence="1">The sequence shown here is derived from an EMBL/GenBank/DDBJ whole genome shotgun (WGS) entry which is preliminary data.</text>
</comment>
<keyword evidence="2" id="KW-1185">Reference proteome</keyword>
<dbReference type="EMBL" id="BAAAVI010000053">
    <property type="protein sequence ID" value="GAA2894574.1"/>
    <property type="molecule type" value="Genomic_DNA"/>
</dbReference>
<dbReference type="RefSeq" id="WP_344978450.1">
    <property type="nucleotide sequence ID" value="NZ_BAAAVI010000053.1"/>
</dbReference>
<proteinExistence type="predicted"/>
<accession>A0ABP6IL64</accession>
<organism evidence="1 2">
    <name type="scientific">Streptosporangium fragile</name>
    <dbReference type="NCBI Taxonomy" id="46186"/>
    <lineage>
        <taxon>Bacteria</taxon>
        <taxon>Bacillati</taxon>
        <taxon>Actinomycetota</taxon>
        <taxon>Actinomycetes</taxon>
        <taxon>Streptosporangiales</taxon>
        <taxon>Streptosporangiaceae</taxon>
        <taxon>Streptosporangium</taxon>
    </lineage>
</organism>
<evidence type="ECO:0000313" key="1">
    <source>
        <dbReference type="EMBL" id="GAA2894574.1"/>
    </source>
</evidence>
<protein>
    <submittedName>
        <fullName evidence="1">Uncharacterized protein</fullName>
    </submittedName>
</protein>
<dbReference type="Proteomes" id="UP001500831">
    <property type="component" value="Unassembled WGS sequence"/>
</dbReference>
<reference evidence="2" key="1">
    <citation type="journal article" date="2019" name="Int. J. Syst. Evol. Microbiol.">
        <title>The Global Catalogue of Microorganisms (GCM) 10K type strain sequencing project: providing services to taxonomists for standard genome sequencing and annotation.</title>
        <authorList>
            <consortium name="The Broad Institute Genomics Platform"/>
            <consortium name="The Broad Institute Genome Sequencing Center for Infectious Disease"/>
            <person name="Wu L."/>
            <person name="Ma J."/>
        </authorList>
    </citation>
    <scope>NUCLEOTIDE SEQUENCE [LARGE SCALE GENOMIC DNA]</scope>
    <source>
        <strain evidence="2">JCM 6242</strain>
    </source>
</reference>
<name>A0ABP6IL64_9ACTN</name>